<keyword evidence="2" id="KW-1185">Reference proteome</keyword>
<evidence type="ECO:0000313" key="1">
    <source>
        <dbReference type="EMBL" id="AEV28140.1"/>
    </source>
</evidence>
<gene>
    <name evidence="1" type="ordered locus">SpiGrapes_0280</name>
</gene>
<dbReference type="KEGG" id="sgp:SpiGrapes_0280"/>
<dbReference type="EMBL" id="CP003155">
    <property type="protein sequence ID" value="AEV28140.1"/>
    <property type="molecule type" value="Genomic_DNA"/>
</dbReference>
<reference evidence="1 2" key="1">
    <citation type="submission" date="2011-11" db="EMBL/GenBank/DDBJ databases">
        <title>Complete sequence of Spirochaeta sp. grapes.</title>
        <authorList>
            <consortium name="US DOE Joint Genome Institute"/>
            <person name="Lucas S."/>
            <person name="Han J."/>
            <person name="Lapidus A."/>
            <person name="Cheng J.-F."/>
            <person name="Goodwin L."/>
            <person name="Pitluck S."/>
            <person name="Peters L."/>
            <person name="Ovchinnikova G."/>
            <person name="Munk A.C."/>
            <person name="Detter J.C."/>
            <person name="Han C."/>
            <person name="Tapia R."/>
            <person name="Land M."/>
            <person name="Hauser L."/>
            <person name="Kyrpides N."/>
            <person name="Ivanova N."/>
            <person name="Pagani I."/>
            <person name="Ritalahtilisa K."/>
            <person name="Loeffler F."/>
            <person name="Woyke T."/>
        </authorList>
    </citation>
    <scope>NUCLEOTIDE SEQUENCE [LARGE SCALE GENOMIC DNA]</scope>
    <source>
        <strain evidence="2">ATCC BAA-1885 / DSM 22778 / Grapes</strain>
    </source>
</reference>
<dbReference type="HOGENOM" id="CLU_3367379_0_0_12"/>
<dbReference type="AlphaFoldDB" id="G8QUW4"/>
<accession>G8QUW4</accession>
<dbReference type="STRING" id="158190.SpiGrapes_0280"/>
<protein>
    <submittedName>
        <fullName evidence="1">Uncharacterized protein</fullName>
    </submittedName>
</protein>
<sequence>MKIAMKQIDDKVFGRCHFMGFPKHCGFGIDKNERK</sequence>
<evidence type="ECO:0000313" key="2">
    <source>
        <dbReference type="Proteomes" id="UP000005632"/>
    </source>
</evidence>
<dbReference type="Proteomes" id="UP000005632">
    <property type="component" value="Chromosome"/>
</dbReference>
<proteinExistence type="predicted"/>
<organism evidence="1 2">
    <name type="scientific">Sphaerochaeta pleomorpha (strain ATCC BAA-1885 / DSM 22778 / Grapes)</name>
    <dbReference type="NCBI Taxonomy" id="158190"/>
    <lineage>
        <taxon>Bacteria</taxon>
        <taxon>Pseudomonadati</taxon>
        <taxon>Spirochaetota</taxon>
        <taxon>Spirochaetia</taxon>
        <taxon>Spirochaetales</taxon>
        <taxon>Sphaerochaetaceae</taxon>
        <taxon>Sphaerochaeta</taxon>
    </lineage>
</organism>
<name>G8QUW4_SPHPG</name>